<dbReference type="InterPro" id="IPR001015">
    <property type="entry name" value="Ferrochelatase"/>
</dbReference>
<evidence type="ECO:0000256" key="9">
    <source>
        <dbReference type="HAMAP-Rule" id="MF_00323"/>
    </source>
</evidence>
<comment type="catalytic activity">
    <reaction evidence="8">
        <text>Fe-coproporphyrin III + 2 H(+) = coproporphyrin III + Fe(2+)</text>
        <dbReference type="Rhea" id="RHEA:49572"/>
        <dbReference type="ChEBI" id="CHEBI:15378"/>
        <dbReference type="ChEBI" id="CHEBI:29033"/>
        <dbReference type="ChEBI" id="CHEBI:68438"/>
        <dbReference type="ChEBI" id="CHEBI:131725"/>
        <dbReference type="EC" id="4.99.1.9"/>
    </reaction>
    <physiologicalReaction direction="right-to-left" evidence="8">
        <dbReference type="Rhea" id="RHEA:49574"/>
    </physiologicalReaction>
</comment>
<dbReference type="InterPro" id="IPR033644">
    <property type="entry name" value="Ferrochelatase_C"/>
</dbReference>
<dbReference type="PANTHER" id="PTHR11108:SF1">
    <property type="entry name" value="FERROCHELATASE, MITOCHONDRIAL"/>
    <property type="match status" value="1"/>
</dbReference>
<dbReference type="RefSeq" id="WP_071662148.1">
    <property type="nucleotide sequence ID" value="NZ_LUKY01000031.1"/>
</dbReference>
<evidence type="ECO:0000313" key="12">
    <source>
        <dbReference type="Proteomes" id="UP000183924"/>
    </source>
</evidence>
<keyword evidence="5 9" id="KW-0350">Heme biosynthesis</keyword>
<comment type="subcellular location">
    <subcellularLocation>
        <location evidence="9 10">Cytoplasm</location>
    </subcellularLocation>
</comment>
<feature type="binding site" evidence="9">
    <location>
        <position position="192"/>
    </location>
    <ligand>
        <name>Fe(2+)</name>
        <dbReference type="ChEBI" id="CHEBI:29033"/>
    </ligand>
</feature>
<evidence type="ECO:0000256" key="10">
    <source>
        <dbReference type="RuleBase" id="RU000607"/>
    </source>
</evidence>
<evidence type="ECO:0000256" key="5">
    <source>
        <dbReference type="ARBA" id="ARBA00023133"/>
    </source>
</evidence>
<evidence type="ECO:0000313" key="11">
    <source>
        <dbReference type="EMBL" id="OIZ95489.1"/>
    </source>
</evidence>
<dbReference type="FunFam" id="3.40.50.1400:FF:000002">
    <property type="entry name" value="Ferrochelatase"/>
    <property type="match status" value="1"/>
</dbReference>
<evidence type="ECO:0000256" key="6">
    <source>
        <dbReference type="ARBA" id="ARBA00023239"/>
    </source>
</evidence>
<dbReference type="InterPro" id="IPR033659">
    <property type="entry name" value="Ferrochelatase_N"/>
</dbReference>
<evidence type="ECO:0000256" key="1">
    <source>
        <dbReference type="ARBA" id="ARBA00007718"/>
    </source>
</evidence>
<dbReference type="UniPathway" id="UPA00252">
    <property type="reaction ID" value="UER00325"/>
</dbReference>
<dbReference type="PANTHER" id="PTHR11108">
    <property type="entry name" value="FERROCHELATASE"/>
    <property type="match status" value="1"/>
</dbReference>
<proteinExistence type="inferred from homology"/>
<reference evidence="11 12" key="1">
    <citation type="submission" date="2016-03" db="EMBL/GenBank/DDBJ databases">
        <title>Comparative genomics of Rickettsiella.</title>
        <authorList>
            <person name="Chandler C."/>
            <person name="Wang Y."/>
        </authorList>
    </citation>
    <scope>NUCLEOTIDE SEQUENCE [LARGE SCALE GENOMIC DNA]</scope>
    <source>
        <strain evidence="11 12">RCFS May 2013</strain>
    </source>
</reference>
<dbReference type="GO" id="GO:0005737">
    <property type="term" value="C:cytoplasm"/>
    <property type="evidence" value="ECO:0007669"/>
    <property type="project" value="UniProtKB-SubCell"/>
</dbReference>
<comment type="catalytic activity">
    <reaction evidence="9 10">
        <text>heme b + 2 H(+) = protoporphyrin IX + Fe(2+)</text>
        <dbReference type="Rhea" id="RHEA:22584"/>
        <dbReference type="ChEBI" id="CHEBI:15378"/>
        <dbReference type="ChEBI" id="CHEBI:29033"/>
        <dbReference type="ChEBI" id="CHEBI:57306"/>
        <dbReference type="ChEBI" id="CHEBI:60344"/>
        <dbReference type="EC" id="4.98.1.1"/>
    </reaction>
</comment>
<keyword evidence="3 9" id="KW-0479">Metal-binding</keyword>
<evidence type="ECO:0000256" key="8">
    <source>
        <dbReference type="ARBA" id="ARBA00024536"/>
    </source>
</evidence>
<keyword evidence="7 9" id="KW-0627">Porphyrin biosynthesis</keyword>
<evidence type="ECO:0000256" key="3">
    <source>
        <dbReference type="ARBA" id="ARBA00022723"/>
    </source>
</evidence>
<gene>
    <name evidence="9" type="primary">hemH</name>
    <name evidence="11" type="ORF">A1D18_01950</name>
</gene>
<dbReference type="NCBIfam" id="TIGR00109">
    <property type="entry name" value="hemH"/>
    <property type="match status" value="1"/>
</dbReference>
<keyword evidence="12" id="KW-1185">Reference proteome</keyword>
<comment type="caution">
    <text evidence="11">The sequence shown here is derived from an EMBL/GenBank/DDBJ whole genome shotgun (WGS) entry which is preliminary data.</text>
</comment>
<dbReference type="OrthoDB" id="9809741at2"/>
<protein>
    <recommendedName>
        <fullName evidence="9 10">Ferrochelatase</fullName>
        <ecNumber evidence="9 10">4.98.1.1</ecNumber>
    </recommendedName>
    <alternativeName>
        <fullName evidence="9">Heme synthase</fullName>
    </alternativeName>
    <alternativeName>
        <fullName evidence="9">Protoheme ferro-lyase</fullName>
    </alternativeName>
</protein>
<keyword evidence="2 9" id="KW-0963">Cytoplasm</keyword>
<evidence type="ECO:0000256" key="7">
    <source>
        <dbReference type="ARBA" id="ARBA00023244"/>
    </source>
</evidence>
<dbReference type="GO" id="GO:0046872">
    <property type="term" value="F:metal ion binding"/>
    <property type="evidence" value="ECO:0007669"/>
    <property type="project" value="UniProtKB-KW"/>
</dbReference>
<dbReference type="GO" id="GO:0006783">
    <property type="term" value="P:heme biosynthetic process"/>
    <property type="evidence" value="ECO:0007669"/>
    <property type="project" value="UniProtKB-UniRule"/>
</dbReference>
<dbReference type="Pfam" id="PF00762">
    <property type="entry name" value="Ferrochelatase"/>
    <property type="match status" value="1"/>
</dbReference>
<dbReference type="STRING" id="1225476.A1D18_01950"/>
<dbReference type="InterPro" id="IPR019772">
    <property type="entry name" value="Ferrochelatase_AS"/>
</dbReference>
<evidence type="ECO:0000256" key="4">
    <source>
        <dbReference type="ARBA" id="ARBA00023004"/>
    </source>
</evidence>
<dbReference type="SUPFAM" id="SSF53800">
    <property type="entry name" value="Chelatase"/>
    <property type="match status" value="1"/>
</dbReference>
<name>A0A1J8NJD3_9COXI</name>
<sequence>MKSGVLLINLGTPSAPTPKAVRDYLVEFLSDRRVVEVPAWLWQPLLKLVILPIRARRSAKLYQSIWMDEGSPLAVITQRLADKVQTNLGKEYKLVFAMRYGKPSIHAALKELLAADVSSITILPLYPQYSAVTTASCWDQSSEFFQTSRVVSNLNFIASYFDHPLYIEALANKLKAQRTEPTKNSYLLFSFHGLPQRCIEKGDPYQQHCFMTVRLLAERLQLSVDDYQVVFQSRFGAAQWLKPYCDVVLQELPARGIKNVSVICPGFAVDCLETLEEISKRYRELFLAAGGERFNYIPALNDSAEQVKLLASLAQRPINEWSKGSHEK</sequence>
<dbReference type="Proteomes" id="UP000183924">
    <property type="component" value="Unassembled WGS sequence"/>
</dbReference>
<dbReference type="CDD" id="cd00419">
    <property type="entry name" value="Ferrochelatase_C"/>
    <property type="match status" value="1"/>
</dbReference>
<keyword evidence="6 9" id="KW-0456">Lyase</keyword>
<comment type="pathway">
    <text evidence="9 10">Porphyrin-containing compound metabolism; protoheme biosynthesis; protoheme from protoporphyrin-IX: step 1/1.</text>
</comment>
<dbReference type="CDD" id="cd03411">
    <property type="entry name" value="Ferrochelatase_N"/>
    <property type="match status" value="1"/>
</dbReference>
<dbReference type="HAMAP" id="MF_00323">
    <property type="entry name" value="Ferrochelatase"/>
    <property type="match status" value="1"/>
</dbReference>
<dbReference type="GO" id="GO:0004325">
    <property type="term" value="F:ferrochelatase activity"/>
    <property type="evidence" value="ECO:0007669"/>
    <property type="project" value="UniProtKB-UniRule"/>
</dbReference>
<organism evidence="11 12">
    <name type="scientific">Candidatus Rickettsiella isopodorum</name>
    <dbReference type="NCBI Taxonomy" id="1225476"/>
    <lineage>
        <taxon>Bacteria</taxon>
        <taxon>Pseudomonadati</taxon>
        <taxon>Pseudomonadota</taxon>
        <taxon>Gammaproteobacteria</taxon>
        <taxon>Legionellales</taxon>
        <taxon>Coxiellaceae</taxon>
        <taxon>Rickettsiella</taxon>
    </lineage>
</organism>
<comment type="function">
    <text evidence="9 10">Catalyzes the ferrous insertion into protoporphyrin IX.</text>
</comment>
<dbReference type="Gene3D" id="3.40.50.1400">
    <property type="match status" value="2"/>
</dbReference>
<comment type="similarity">
    <text evidence="1 9 10">Belongs to the ferrochelatase family.</text>
</comment>
<dbReference type="EC" id="4.98.1.1" evidence="9 10"/>
<dbReference type="EMBL" id="LUKY01000031">
    <property type="protein sequence ID" value="OIZ95489.1"/>
    <property type="molecule type" value="Genomic_DNA"/>
</dbReference>
<accession>A0A1J8NJD3</accession>
<dbReference type="PROSITE" id="PS00534">
    <property type="entry name" value="FERROCHELATASE"/>
    <property type="match status" value="1"/>
</dbReference>
<dbReference type="AlphaFoldDB" id="A0A1J8NJD3"/>
<evidence type="ECO:0000256" key="2">
    <source>
        <dbReference type="ARBA" id="ARBA00022490"/>
    </source>
</evidence>
<keyword evidence="4 9" id="KW-0408">Iron</keyword>
<feature type="binding site" evidence="9">
    <location>
        <position position="273"/>
    </location>
    <ligand>
        <name>Fe(2+)</name>
        <dbReference type="ChEBI" id="CHEBI:29033"/>
    </ligand>
</feature>